<keyword evidence="1" id="KW-0812">Transmembrane</keyword>
<evidence type="ECO:0000313" key="3">
    <source>
        <dbReference type="Proteomes" id="UP001626550"/>
    </source>
</evidence>
<feature type="transmembrane region" description="Helical" evidence="1">
    <location>
        <begin position="294"/>
        <end position="315"/>
    </location>
</feature>
<feature type="transmembrane region" description="Helical" evidence="1">
    <location>
        <begin position="251"/>
        <end position="273"/>
    </location>
</feature>
<feature type="transmembrane region" description="Helical" evidence="1">
    <location>
        <begin position="335"/>
        <end position="358"/>
    </location>
</feature>
<accession>A0ABD2Q3G1</accession>
<evidence type="ECO:0008006" key="4">
    <source>
        <dbReference type="Google" id="ProtNLM"/>
    </source>
</evidence>
<proteinExistence type="predicted"/>
<feature type="transmembrane region" description="Helical" evidence="1">
    <location>
        <begin position="187"/>
        <end position="206"/>
    </location>
</feature>
<sequence>MFTCEIVYTLGLAFIAYFGEYLPSSNKLTFPFAENEQQQQKEQPRRNAAPVPTLEYRESINLHDSLLKNATPYLYLYVAIFHTLNICVIVCITKLTGIFRYVTLNRILCLETMQAWITFFGAFSNSVHLFLFWNLLKDLLEVYTDALAFWYYRQYFLSCWIENSIQNPSFLYRYMTMSFPSSNLFKLALHLVIAVKTGLFILLISVNTLSKIFIDTLAPVNKLLPHYFTAETLMVVENVLINPHVMLLLKYLRWLFFLGGFVVPRILLFVLACREQKQKIPDLDQLPYNFNFRTSSFVLHCLLYNTLAKTVLFILQSNRKCIEGLIQRDDCCGFVSLDLFRCISILTFSLTMLLFWIFMRRRRSPGQYLLGELRKLVSGKPDSL</sequence>
<dbReference type="Proteomes" id="UP001626550">
    <property type="component" value="Unassembled WGS sequence"/>
</dbReference>
<reference evidence="2 3" key="1">
    <citation type="submission" date="2024-11" db="EMBL/GenBank/DDBJ databases">
        <title>Adaptive evolution of stress response genes in parasites aligns with host niche diversity.</title>
        <authorList>
            <person name="Hahn C."/>
            <person name="Resl P."/>
        </authorList>
    </citation>
    <scope>NUCLEOTIDE SEQUENCE [LARGE SCALE GENOMIC DNA]</scope>
    <source>
        <strain evidence="2">EGGRZ-B1_66</strain>
        <tissue evidence="2">Body</tissue>
    </source>
</reference>
<comment type="caution">
    <text evidence="2">The sequence shown here is derived from an EMBL/GenBank/DDBJ whole genome shotgun (WGS) entry which is preliminary data.</text>
</comment>
<dbReference type="EMBL" id="JBJKFK010001085">
    <property type="protein sequence ID" value="KAL3314135.1"/>
    <property type="molecule type" value="Genomic_DNA"/>
</dbReference>
<dbReference type="AlphaFoldDB" id="A0ABD2Q3G1"/>
<protein>
    <recommendedName>
        <fullName evidence="4">Taste receptor type 2</fullName>
    </recommendedName>
</protein>
<keyword evidence="1" id="KW-1133">Transmembrane helix</keyword>
<gene>
    <name evidence="2" type="ORF">Ciccas_007250</name>
</gene>
<organism evidence="2 3">
    <name type="scientific">Cichlidogyrus casuarinus</name>
    <dbReference type="NCBI Taxonomy" id="1844966"/>
    <lineage>
        <taxon>Eukaryota</taxon>
        <taxon>Metazoa</taxon>
        <taxon>Spiralia</taxon>
        <taxon>Lophotrochozoa</taxon>
        <taxon>Platyhelminthes</taxon>
        <taxon>Monogenea</taxon>
        <taxon>Monopisthocotylea</taxon>
        <taxon>Dactylogyridea</taxon>
        <taxon>Ancyrocephalidae</taxon>
        <taxon>Cichlidogyrus</taxon>
    </lineage>
</organism>
<keyword evidence="3" id="KW-1185">Reference proteome</keyword>
<evidence type="ECO:0000313" key="2">
    <source>
        <dbReference type="EMBL" id="KAL3314135.1"/>
    </source>
</evidence>
<evidence type="ECO:0000256" key="1">
    <source>
        <dbReference type="SAM" id="Phobius"/>
    </source>
</evidence>
<feature type="transmembrane region" description="Helical" evidence="1">
    <location>
        <begin position="116"/>
        <end position="135"/>
    </location>
</feature>
<name>A0ABD2Q3G1_9PLAT</name>
<feature type="transmembrane region" description="Helical" evidence="1">
    <location>
        <begin position="74"/>
        <end position="95"/>
    </location>
</feature>
<keyword evidence="1" id="KW-0472">Membrane</keyword>